<proteinExistence type="predicted"/>
<name>A0A6A5TGL2_9PLEO</name>
<sequence>MCSGPPVAEGLKTGFAARNQEGGWSFGSDITTSYDFAWAKTASITSLAPSRLAADAWVERLEDPNLFRENGELISWRASLRFILHFNLIQITQNFTQFVFSTRNDRSPTDLHWRGSRFRVQTNPRSVSADDTRWFLQPDHVQLSNQEADMISTTEFRTLLTTHGRLDADGKILMTMIDNIANGKAEIARGLLMVLPWTPGKGSARDINNGTVVCWATPSGRVLRTTTTMDEVDAVSLRNLLEPGHASGNSNLWRIQDRSRKEKHDDVQMPRASLVPEVHGLVYTSKKLKTTVKGLKWGMVGIKWERFIWLCQELNVAEDLRTYIAYHGRWEGLLQSKKSSLRCIHREGGEDGWSGHDKVLSMYHHLVKSTKHNQALTEETTVVAKVPHMQGQRKNWSASAFGSYDCKKLRTPPKISKNKVGWSASATHHSINGVIIQPFADTEWPIWNFSDVLTFYGENDSGGMETWRERVFEQLLYLKTATAQHEGPNSFGSFWSRAKYRNHTRWSSVPRIVEEFLSMQRFARLRRQPSRAFEHFDVSDIRLYAATRAKRTLEVHQVIPAQDTPTRPRRSVIDVIQKEGNNTLLIDEDMERVITRILSLEESIPIDAQPSCAYHFQCITPRELGKLFCPLHQDTLQTPLPLKQLDAPTSAGIIWDVPAGYWANGCLVAPKDPSEITWTTPEGRWAGELRALHRWTSSPQLNERRKIWLIDTEFGSFQRDDSLQPDETNMVVPFQVAIKELGVDGFIVNTNINHPDFQYE</sequence>
<protein>
    <submittedName>
        <fullName evidence="1">Uncharacterized protein</fullName>
    </submittedName>
</protein>
<evidence type="ECO:0000313" key="1">
    <source>
        <dbReference type="EMBL" id="KAF1951264.1"/>
    </source>
</evidence>
<accession>A0A6A5TGL2</accession>
<keyword evidence="2" id="KW-1185">Reference proteome</keyword>
<dbReference type="Proteomes" id="UP000800035">
    <property type="component" value="Unassembled WGS sequence"/>
</dbReference>
<evidence type="ECO:0000313" key="2">
    <source>
        <dbReference type="Proteomes" id="UP000800035"/>
    </source>
</evidence>
<dbReference type="EMBL" id="ML977019">
    <property type="protein sequence ID" value="KAF1951264.1"/>
    <property type="molecule type" value="Genomic_DNA"/>
</dbReference>
<dbReference type="AlphaFoldDB" id="A0A6A5TGL2"/>
<organism evidence="1 2">
    <name type="scientific">Byssothecium circinans</name>
    <dbReference type="NCBI Taxonomy" id="147558"/>
    <lineage>
        <taxon>Eukaryota</taxon>
        <taxon>Fungi</taxon>
        <taxon>Dikarya</taxon>
        <taxon>Ascomycota</taxon>
        <taxon>Pezizomycotina</taxon>
        <taxon>Dothideomycetes</taxon>
        <taxon>Pleosporomycetidae</taxon>
        <taxon>Pleosporales</taxon>
        <taxon>Massarineae</taxon>
        <taxon>Massarinaceae</taxon>
        <taxon>Byssothecium</taxon>
    </lineage>
</organism>
<reference evidence="1" key="1">
    <citation type="journal article" date="2020" name="Stud. Mycol.">
        <title>101 Dothideomycetes genomes: a test case for predicting lifestyles and emergence of pathogens.</title>
        <authorList>
            <person name="Haridas S."/>
            <person name="Albert R."/>
            <person name="Binder M."/>
            <person name="Bloem J."/>
            <person name="Labutti K."/>
            <person name="Salamov A."/>
            <person name="Andreopoulos B."/>
            <person name="Baker S."/>
            <person name="Barry K."/>
            <person name="Bills G."/>
            <person name="Bluhm B."/>
            <person name="Cannon C."/>
            <person name="Castanera R."/>
            <person name="Culley D."/>
            <person name="Daum C."/>
            <person name="Ezra D."/>
            <person name="Gonzalez J."/>
            <person name="Henrissat B."/>
            <person name="Kuo A."/>
            <person name="Liang C."/>
            <person name="Lipzen A."/>
            <person name="Lutzoni F."/>
            <person name="Magnuson J."/>
            <person name="Mondo S."/>
            <person name="Nolan M."/>
            <person name="Ohm R."/>
            <person name="Pangilinan J."/>
            <person name="Park H.-J."/>
            <person name="Ramirez L."/>
            <person name="Alfaro M."/>
            <person name="Sun H."/>
            <person name="Tritt A."/>
            <person name="Yoshinaga Y."/>
            <person name="Zwiers L.-H."/>
            <person name="Turgeon B."/>
            <person name="Goodwin S."/>
            <person name="Spatafora J."/>
            <person name="Crous P."/>
            <person name="Grigoriev I."/>
        </authorList>
    </citation>
    <scope>NUCLEOTIDE SEQUENCE</scope>
    <source>
        <strain evidence="1">CBS 675.92</strain>
    </source>
</reference>
<gene>
    <name evidence="1" type="ORF">CC80DRAFT_553644</name>
</gene>